<protein>
    <submittedName>
        <fullName evidence="3">Efflux transporter outer membrane subunit</fullName>
    </submittedName>
</protein>
<keyword evidence="2" id="KW-0472">Membrane</keyword>
<dbReference type="RefSeq" id="WP_126505610.1">
    <property type="nucleotide sequence ID" value="NZ_RXNV01000003.1"/>
</dbReference>
<dbReference type="AlphaFoldDB" id="A0A431WBI5"/>
<evidence type="ECO:0000313" key="4">
    <source>
        <dbReference type="Proteomes" id="UP000282060"/>
    </source>
</evidence>
<accession>A0A431WBI5</accession>
<evidence type="ECO:0000313" key="3">
    <source>
        <dbReference type="EMBL" id="RTR32705.1"/>
    </source>
</evidence>
<dbReference type="InterPro" id="IPR003423">
    <property type="entry name" value="OMP_efflux"/>
</dbReference>
<name>A0A431WBI5_9GAMM</name>
<reference evidence="3 4" key="1">
    <citation type="submission" date="2018-12" db="EMBL/GenBank/DDBJ databases">
        <authorList>
            <person name="Yu L."/>
        </authorList>
    </citation>
    <scope>NUCLEOTIDE SEQUENCE [LARGE SCALE GENOMIC DNA]</scope>
    <source>
        <strain evidence="3 4">HAW-EB5</strain>
    </source>
</reference>
<dbReference type="EMBL" id="RXNV01000003">
    <property type="protein sequence ID" value="RTR32705.1"/>
    <property type="molecule type" value="Genomic_DNA"/>
</dbReference>
<dbReference type="GO" id="GO:0009279">
    <property type="term" value="C:cell outer membrane"/>
    <property type="evidence" value="ECO:0007669"/>
    <property type="project" value="UniProtKB-SubCell"/>
</dbReference>
<comment type="subcellular location">
    <subcellularLocation>
        <location evidence="2">Cell outer membrane</location>
        <topology evidence="2">Lipid-anchor</topology>
    </subcellularLocation>
</comment>
<organism evidence="3 4">
    <name type="scientific">Shewanella atlantica</name>
    <dbReference type="NCBI Taxonomy" id="271099"/>
    <lineage>
        <taxon>Bacteria</taxon>
        <taxon>Pseudomonadati</taxon>
        <taxon>Pseudomonadota</taxon>
        <taxon>Gammaproteobacteria</taxon>
        <taxon>Alteromonadales</taxon>
        <taxon>Shewanellaceae</taxon>
        <taxon>Shewanella</taxon>
    </lineage>
</organism>
<dbReference type="Proteomes" id="UP000282060">
    <property type="component" value="Unassembled WGS sequence"/>
</dbReference>
<sequence length="494" mass="53922">MKLYQVAPIAVAMILAGCAVGPDYQKPQTSLDSNVYQAYLHQNIPGTELGESQALKHAWWTQFNDPILNQLVIDAQNQAIPLKIAAQRIRMAQSYQSAIESFKVPTVNIGAGFGNYQLSKNDPLIGSAITAINPISGEELGLVDDNNSAFFAGATIAWEVDLFGRIDRQVNAAAIRKEQLVIMRGGLTTLITSDVIHNYLQMRGAQERKQIALQTAEDQLRTLELVRLMVKSGFGSDLDEARAKAMLAATQSMVPQLEIAENAHKQRLAILLGETPLQSHKRFTQVMPLPSFDGVIPTGLPSELLNRRPDIRIAEREMAAVSEERAAAIAAQYPKVFLTGAPGVLAKDFDDLFSSDSIAWAASVGISWNVFDGGRGDAIVEMQQARFDASVLGYQQSVIAAFGEVETLLQGYGHSQQYVLLINEAENATNRAVDKAKSLYRAGLSDYLSVLDAQRQQNMMKDRVVAAKLQTAHMTIGLHKALGGNWQVDSDPSS</sequence>
<dbReference type="OrthoDB" id="9770517at2"/>
<dbReference type="InterPro" id="IPR010131">
    <property type="entry name" value="MdtP/NodT-like"/>
</dbReference>
<dbReference type="NCBIfam" id="TIGR01845">
    <property type="entry name" value="outer_NodT"/>
    <property type="match status" value="1"/>
</dbReference>
<keyword evidence="2" id="KW-0812">Transmembrane</keyword>
<keyword evidence="4" id="KW-1185">Reference proteome</keyword>
<comment type="similarity">
    <text evidence="1 2">Belongs to the outer membrane factor (OMF) (TC 1.B.17) family.</text>
</comment>
<dbReference type="Pfam" id="PF02321">
    <property type="entry name" value="OEP"/>
    <property type="match status" value="2"/>
</dbReference>
<dbReference type="PANTHER" id="PTHR30203:SF25">
    <property type="entry name" value="OUTER MEMBRANE PROTEIN-RELATED"/>
    <property type="match status" value="1"/>
</dbReference>
<dbReference type="SUPFAM" id="SSF56954">
    <property type="entry name" value="Outer membrane efflux proteins (OEP)"/>
    <property type="match status" value="1"/>
</dbReference>
<proteinExistence type="inferred from homology"/>
<dbReference type="Gene3D" id="1.20.1600.10">
    <property type="entry name" value="Outer membrane efflux proteins (OEP)"/>
    <property type="match status" value="1"/>
</dbReference>
<keyword evidence="2" id="KW-0449">Lipoprotein</keyword>
<dbReference type="PANTHER" id="PTHR30203">
    <property type="entry name" value="OUTER MEMBRANE CATION EFFLUX PROTEIN"/>
    <property type="match status" value="1"/>
</dbReference>
<dbReference type="Gene3D" id="2.20.200.10">
    <property type="entry name" value="Outer membrane efflux proteins (OEP)"/>
    <property type="match status" value="1"/>
</dbReference>
<keyword evidence="2" id="KW-1134">Transmembrane beta strand</keyword>
<dbReference type="GO" id="GO:0015562">
    <property type="term" value="F:efflux transmembrane transporter activity"/>
    <property type="evidence" value="ECO:0007669"/>
    <property type="project" value="InterPro"/>
</dbReference>
<dbReference type="PROSITE" id="PS51257">
    <property type="entry name" value="PROKAR_LIPOPROTEIN"/>
    <property type="match status" value="1"/>
</dbReference>
<keyword evidence="2" id="KW-0564">Palmitate</keyword>
<evidence type="ECO:0000256" key="2">
    <source>
        <dbReference type="RuleBase" id="RU362097"/>
    </source>
</evidence>
<gene>
    <name evidence="3" type="ORF">EKG39_10035</name>
</gene>
<evidence type="ECO:0000256" key="1">
    <source>
        <dbReference type="ARBA" id="ARBA00007613"/>
    </source>
</evidence>
<comment type="caution">
    <text evidence="3">The sequence shown here is derived from an EMBL/GenBank/DDBJ whole genome shotgun (WGS) entry which is preliminary data.</text>
</comment>